<dbReference type="CDD" id="cd02440">
    <property type="entry name" value="AdoMet_MTases"/>
    <property type="match status" value="1"/>
</dbReference>
<dbReference type="OrthoDB" id="9809391at2"/>
<dbReference type="SUPFAM" id="SSF53335">
    <property type="entry name" value="S-adenosyl-L-methionine-dependent methyltransferases"/>
    <property type="match status" value="1"/>
</dbReference>
<dbReference type="PRINTS" id="PR00040">
    <property type="entry name" value="HTHMERR"/>
</dbReference>
<dbReference type="GO" id="GO:0003700">
    <property type="term" value="F:DNA-binding transcription factor activity"/>
    <property type="evidence" value="ECO:0007669"/>
    <property type="project" value="InterPro"/>
</dbReference>
<dbReference type="SUPFAM" id="SSF46955">
    <property type="entry name" value="Putative DNA-binding domain"/>
    <property type="match status" value="1"/>
</dbReference>
<dbReference type="Proteomes" id="UP000292274">
    <property type="component" value="Unassembled WGS sequence"/>
</dbReference>
<dbReference type="Pfam" id="PF08241">
    <property type="entry name" value="Methyltransf_11"/>
    <property type="match status" value="1"/>
</dbReference>
<organism evidence="3 4">
    <name type="scientific">Micromonospora zingiberis</name>
    <dbReference type="NCBI Taxonomy" id="2053011"/>
    <lineage>
        <taxon>Bacteria</taxon>
        <taxon>Bacillati</taxon>
        <taxon>Actinomycetota</taxon>
        <taxon>Actinomycetes</taxon>
        <taxon>Micromonosporales</taxon>
        <taxon>Micromonosporaceae</taxon>
        <taxon>Micromonospora</taxon>
    </lineage>
</organism>
<reference evidence="3 4" key="1">
    <citation type="submission" date="2019-02" db="EMBL/GenBank/DDBJ databases">
        <title>Jishengella sp. nov., isolated from a root of Zingiber montanum.</title>
        <authorList>
            <person name="Kuncharoen N."/>
            <person name="Kudo T."/>
            <person name="Masahiro Y."/>
            <person name="Ohkuma M."/>
            <person name="Tanasupawat S."/>
        </authorList>
    </citation>
    <scope>NUCLEOTIDE SEQUENCE [LARGE SCALE GENOMIC DNA]</scope>
    <source>
        <strain evidence="3 4">PLAI 1-1</strain>
    </source>
</reference>
<dbReference type="InterPro" id="IPR029063">
    <property type="entry name" value="SAM-dependent_MTases_sf"/>
</dbReference>
<dbReference type="InterPro" id="IPR009061">
    <property type="entry name" value="DNA-bd_dom_put_sf"/>
</dbReference>
<dbReference type="PANTHER" id="PTHR30204:SF93">
    <property type="entry name" value="HTH MERR-TYPE DOMAIN-CONTAINING PROTEIN"/>
    <property type="match status" value="1"/>
</dbReference>
<dbReference type="Gene3D" id="1.10.1660.10">
    <property type="match status" value="1"/>
</dbReference>
<dbReference type="RefSeq" id="WP_131307015.1">
    <property type="nucleotide sequence ID" value="NZ_SJJR01000019.1"/>
</dbReference>
<dbReference type="PANTHER" id="PTHR30204">
    <property type="entry name" value="REDOX-CYCLING DRUG-SENSING TRANSCRIPTIONAL ACTIVATOR SOXR"/>
    <property type="match status" value="1"/>
</dbReference>
<dbReference type="InterPro" id="IPR013216">
    <property type="entry name" value="Methyltransf_11"/>
</dbReference>
<evidence type="ECO:0000313" key="4">
    <source>
        <dbReference type="Proteomes" id="UP000292274"/>
    </source>
</evidence>
<dbReference type="AlphaFoldDB" id="A0A4R0G8U1"/>
<feature type="domain" description="HTH merR-type" evidence="2">
    <location>
        <begin position="4"/>
        <end position="73"/>
    </location>
</feature>
<dbReference type="InterPro" id="IPR000551">
    <property type="entry name" value="MerR-type_HTH_dom"/>
</dbReference>
<gene>
    <name evidence="3" type="ORF">E0H26_22715</name>
</gene>
<proteinExistence type="predicted"/>
<name>A0A4R0G8U1_9ACTN</name>
<dbReference type="GO" id="GO:0008757">
    <property type="term" value="F:S-adenosylmethionine-dependent methyltransferase activity"/>
    <property type="evidence" value="ECO:0007669"/>
    <property type="project" value="InterPro"/>
</dbReference>
<dbReference type="Gene3D" id="3.40.50.150">
    <property type="entry name" value="Vaccinia Virus protein VP39"/>
    <property type="match status" value="1"/>
</dbReference>
<dbReference type="PROSITE" id="PS50937">
    <property type="entry name" value="HTH_MERR_2"/>
    <property type="match status" value="1"/>
</dbReference>
<evidence type="ECO:0000256" key="1">
    <source>
        <dbReference type="ARBA" id="ARBA00023125"/>
    </source>
</evidence>
<evidence type="ECO:0000313" key="3">
    <source>
        <dbReference type="EMBL" id="TCB93360.1"/>
    </source>
</evidence>
<dbReference type="EMBL" id="SJJR01000019">
    <property type="protein sequence ID" value="TCB93360.1"/>
    <property type="molecule type" value="Genomic_DNA"/>
</dbReference>
<keyword evidence="4" id="KW-1185">Reference proteome</keyword>
<dbReference type="SMART" id="SM00422">
    <property type="entry name" value="HTH_MERR"/>
    <property type="match status" value="1"/>
</dbReference>
<evidence type="ECO:0000259" key="2">
    <source>
        <dbReference type="PROSITE" id="PS50937"/>
    </source>
</evidence>
<dbReference type="InterPro" id="IPR047057">
    <property type="entry name" value="MerR_fam"/>
</dbReference>
<sequence length="371" mass="41192">MEGHLTVGRVAELAGVTVRTLHHYDAIGLLPPSMRTAAGHRAYSADDVERLREVLAYRRLGFGLGEIANLVHDPATDAVAHLRRLRNLLRAQRDRAAAMVTAIDRELEARAMGIRTTPEEQLRVFGAQLYDTIGSAYPATRRTEPRIAARIWAALGDARTVLNVGAGTGSYEPPDRAVTAVEPSAVMRAQRPAGAAPCVAARAENLPFEDQSFDVAMAVSTVHHWPDPIAGLQEMRRVARRVVVFTYDADNTGWRERFWLTRDYLPEFADLLVGWPSMADLTRAIGGRAEPVLVPWDCTDGFFEAYWRRPEAYLEEHVRRAVSVWTRVGPQAEQRAVSALREDLSSGRWATRNRDLVALDAAELGLRLLTA</sequence>
<dbReference type="Pfam" id="PF13411">
    <property type="entry name" value="MerR_1"/>
    <property type="match status" value="1"/>
</dbReference>
<keyword evidence="1 3" id="KW-0238">DNA-binding</keyword>
<protein>
    <submittedName>
        <fullName evidence="3">MerR family DNA-binding transcriptional regulator</fullName>
    </submittedName>
</protein>
<dbReference type="CDD" id="cd01106">
    <property type="entry name" value="HTH_TipAL-Mta"/>
    <property type="match status" value="1"/>
</dbReference>
<dbReference type="PROSITE" id="PS00552">
    <property type="entry name" value="HTH_MERR_1"/>
    <property type="match status" value="1"/>
</dbReference>
<dbReference type="GO" id="GO:0003677">
    <property type="term" value="F:DNA binding"/>
    <property type="evidence" value="ECO:0007669"/>
    <property type="project" value="UniProtKB-KW"/>
</dbReference>
<comment type="caution">
    <text evidence="3">The sequence shown here is derived from an EMBL/GenBank/DDBJ whole genome shotgun (WGS) entry which is preliminary data.</text>
</comment>
<accession>A0A4R0G8U1</accession>